<dbReference type="InterPro" id="IPR001525">
    <property type="entry name" value="C5_MeTfrase"/>
</dbReference>
<gene>
    <name evidence="6" type="primary">nlaXM</name>
    <name evidence="6" type="ORF">AK812_SmicGene44111</name>
</gene>
<name>A0A1Q9BZK5_SYMMI</name>
<feature type="active site" evidence="4">
    <location>
        <position position="448"/>
    </location>
</feature>
<evidence type="ECO:0000313" key="7">
    <source>
        <dbReference type="Proteomes" id="UP000186817"/>
    </source>
</evidence>
<accession>A0A1Q9BZK5</accession>
<reference evidence="6 7" key="1">
    <citation type="submission" date="2016-02" db="EMBL/GenBank/DDBJ databases">
        <title>Genome analysis of coral dinoflagellate symbionts highlights evolutionary adaptations to a symbiotic lifestyle.</title>
        <authorList>
            <person name="Aranda M."/>
            <person name="Li Y."/>
            <person name="Liew Y.J."/>
            <person name="Baumgarten S."/>
            <person name="Simakov O."/>
            <person name="Wilson M."/>
            <person name="Piel J."/>
            <person name="Ashoor H."/>
            <person name="Bougouffa S."/>
            <person name="Bajic V.B."/>
            <person name="Ryu T."/>
            <person name="Ravasi T."/>
            <person name="Bayer T."/>
            <person name="Micklem G."/>
            <person name="Kim H."/>
            <person name="Bhak J."/>
            <person name="Lajeunesse T.C."/>
            <person name="Voolstra C.R."/>
        </authorList>
    </citation>
    <scope>NUCLEOTIDE SEQUENCE [LARGE SCALE GENOMIC DNA]</scope>
    <source>
        <strain evidence="6 7">CCMP2467</strain>
    </source>
</reference>
<dbReference type="SUPFAM" id="SSF53335">
    <property type="entry name" value="S-adenosyl-L-methionine-dependent methyltransferases"/>
    <property type="match status" value="1"/>
</dbReference>
<dbReference type="Gene3D" id="3.40.50.150">
    <property type="entry name" value="Vaccinia Virus protein VP39"/>
    <property type="match status" value="1"/>
</dbReference>
<feature type="compositionally biased region" description="Basic residues" evidence="5">
    <location>
        <begin position="324"/>
        <end position="334"/>
    </location>
</feature>
<dbReference type="AlphaFoldDB" id="A0A1Q9BZK5"/>
<evidence type="ECO:0000256" key="3">
    <source>
        <dbReference type="ARBA" id="ARBA00022691"/>
    </source>
</evidence>
<dbReference type="PROSITE" id="PS51679">
    <property type="entry name" value="SAM_MT_C5"/>
    <property type="match status" value="1"/>
</dbReference>
<dbReference type="PANTHER" id="PTHR46098:SF1">
    <property type="entry name" value="TRNA (CYTOSINE(38)-C(5))-METHYLTRANSFERASE"/>
    <property type="match status" value="1"/>
</dbReference>
<feature type="compositionally biased region" description="Acidic residues" evidence="5">
    <location>
        <begin position="356"/>
        <end position="382"/>
    </location>
</feature>
<comment type="similarity">
    <text evidence="4">Belongs to the class I-like SAM-binding methyltransferase superfamily. C5-methyltransferase family.</text>
</comment>
<feature type="compositionally biased region" description="Basic residues" evidence="5">
    <location>
        <begin position="343"/>
        <end position="352"/>
    </location>
</feature>
<evidence type="ECO:0000256" key="2">
    <source>
        <dbReference type="ARBA" id="ARBA00022679"/>
    </source>
</evidence>
<dbReference type="PANTHER" id="PTHR46098">
    <property type="entry name" value="TRNA (CYTOSINE(38)-C(5))-METHYLTRANSFERASE"/>
    <property type="match status" value="1"/>
</dbReference>
<feature type="region of interest" description="Disordered" evidence="5">
    <location>
        <begin position="517"/>
        <end position="537"/>
    </location>
</feature>
<dbReference type="InterPro" id="IPR050750">
    <property type="entry name" value="C5-MTase"/>
</dbReference>
<evidence type="ECO:0000313" key="6">
    <source>
        <dbReference type="EMBL" id="OLP76010.1"/>
    </source>
</evidence>
<keyword evidence="7" id="KW-1185">Reference proteome</keyword>
<organism evidence="6 7">
    <name type="scientific">Symbiodinium microadriaticum</name>
    <name type="common">Dinoflagellate</name>
    <name type="synonym">Zooxanthella microadriatica</name>
    <dbReference type="NCBI Taxonomy" id="2951"/>
    <lineage>
        <taxon>Eukaryota</taxon>
        <taxon>Sar</taxon>
        <taxon>Alveolata</taxon>
        <taxon>Dinophyceae</taxon>
        <taxon>Suessiales</taxon>
        <taxon>Symbiodiniaceae</taxon>
        <taxon>Symbiodinium</taxon>
    </lineage>
</organism>
<comment type="caution">
    <text evidence="6">The sequence shown here is derived from an EMBL/GenBank/DDBJ whole genome shotgun (WGS) entry which is preliminary data.</text>
</comment>
<keyword evidence="1 4" id="KW-0489">Methyltransferase</keyword>
<dbReference type="OrthoDB" id="416075at2759"/>
<evidence type="ECO:0000256" key="4">
    <source>
        <dbReference type="PROSITE-ProRule" id="PRU01016"/>
    </source>
</evidence>
<proteinExistence type="inferred from homology"/>
<dbReference type="Proteomes" id="UP000186817">
    <property type="component" value="Unassembled WGS sequence"/>
</dbReference>
<dbReference type="Pfam" id="PF00145">
    <property type="entry name" value="DNA_methylase"/>
    <property type="match status" value="2"/>
</dbReference>
<keyword evidence="2 4" id="KW-0808">Transferase</keyword>
<dbReference type="Gene3D" id="3.90.120.10">
    <property type="entry name" value="DNA Methylase, subunit A, domain 2"/>
    <property type="match status" value="1"/>
</dbReference>
<feature type="region of interest" description="Disordered" evidence="5">
    <location>
        <begin position="316"/>
        <end position="382"/>
    </location>
</feature>
<dbReference type="InterPro" id="IPR029063">
    <property type="entry name" value="SAM-dependent_MTases_sf"/>
</dbReference>
<protein>
    <submittedName>
        <fullName evidence="6">Cytosine-specific methyltransferase NlaX</fullName>
    </submittedName>
</protein>
<dbReference type="GO" id="GO:0008168">
    <property type="term" value="F:methyltransferase activity"/>
    <property type="evidence" value="ECO:0007669"/>
    <property type="project" value="UniProtKB-KW"/>
</dbReference>
<dbReference type="EMBL" id="LSRX01002172">
    <property type="protein sequence ID" value="OLP76010.1"/>
    <property type="molecule type" value="Genomic_DNA"/>
</dbReference>
<evidence type="ECO:0000256" key="1">
    <source>
        <dbReference type="ARBA" id="ARBA00022603"/>
    </source>
</evidence>
<keyword evidence="3 4" id="KW-0949">S-adenosyl-L-methionine</keyword>
<dbReference type="GO" id="GO:0032259">
    <property type="term" value="P:methylation"/>
    <property type="evidence" value="ECO:0007669"/>
    <property type="project" value="UniProtKB-KW"/>
</dbReference>
<sequence>MGRLQQPCAEDEEVWVWNLSISHAQATPTPGFRGGPEPAPDADDGGYAELVHNVCAAEDIGRDKDNSMPHCRGPAFRLDHLQKMIGGTIKACGLDAMPPGAVYFIMNGGSFGNNDAFGKAFLDNNNKAMAKNKDLVYLALEEESLQKRRLHKRGGLNLMQGVVIYTPCTMDLIQGSSHTAEVLWLLEPAVKKSIMKDGLVRARRSCPEHMREGKPEISGQGSKVPLSWHSLPHQLWEEFFHSYELDAGVLLTLLDEQPAVAAIRSQKQAVGMTLNSAHMDLMYARLASIVFQAFRDPTDDLYEPALGKLLGVKKTTKTTVTRNNPKKKPKGAKNKPKEGKKESKPKKTTKKKKTDDEEEEDGEELPEEDEAEDDDEDLEEDEGLGTESFALKALGINHRVILCAEQEPQLRKFLKDQRQPEVLVKDVRARSFMDRGSGAQLLVAGFPCQPFSRQGSNRGVRDPRGDVASHLLKWVAAHRPDSFVLENVTNLMKHKKTFMRILRDLKGVPSRITTMTGKRKHVGCNSRESSGKHGGKKDGRVDYLICSAFLLDQATNRPRLFIVGIAKSKLKRKFHFPKPGACTSLKSILRTRKTAATATDKLSATGQRNLAVAEAKWKKKGLNMWSEYIAVDIAASPSRPNSMNNCLPCLISRRAAWGPPFITKLGRQLNTSELLRAQGFDPEIVSCNSHLSKRQLGAAIGNAITLPVLRQILAKIFQAMS</sequence>
<evidence type="ECO:0000256" key="5">
    <source>
        <dbReference type="SAM" id="MobiDB-lite"/>
    </source>
</evidence>